<organism evidence="13 14">
    <name type="scientific">Polyangium fumosum</name>
    <dbReference type="NCBI Taxonomy" id="889272"/>
    <lineage>
        <taxon>Bacteria</taxon>
        <taxon>Pseudomonadati</taxon>
        <taxon>Myxococcota</taxon>
        <taxon>Polyangia</taxon>
        <taxon>Polyangiales</taxon>
        <taxon>Polyangiaceae</taxon>
        <taxon>Polyangium</taxon>
    </lineage>
</organism>
<sequence length="691" mass="73229">MNELEDYFRDEANEIVEGLTRDLLALEKNPTDTSILARSLRLAHTLKGAARVVRQTRIGEMAHTIEDALAPFRDGEETITSDYVSDLLRILERIREETSKLGAKPAHASPAEGKGGSKPPSAPIDDRLETVRVDIADMDALLEGLSEASIQIGPLNGGLVALQHALRLASLLREELELGQAVGERGRGTRLGATIAEITQSLVHAERDIGAGLGRIERELGEVQSRAATLRLLPVGAILGTLELTARDTADALGKSVNFSARGGDVRLEGHVLSAVRDALLHVIRNAVDHGIEAIEDRIAWGKPEAGRIHLDIERRGRRVAFRCSDDGRGIDVAAVRQAAVRRGFASGNEELDEEATLALVFRAGLTTAAEVTEISGRGVGLDVVREVASRLRGSVQLSSKLGEGTTIEIEVPVSLSSIPVLSVMFGGSTALVPLDAVRGTRRVTAAERLQGPDGERILFGDRAVPFTPLGEVLAPEGEGHALPQACSAVIVQSGEAWIALGVDRLLGTMEVVLRPLPPGAGSPAAVAGAAFDAQGDPMLVLDPPALARTGARQGGTAPATSRAAPKRLPILVIDDSLTTRMLEQSILESAGYEVELSASAEEGLHKAKARRYGLFIVDVEMPGMNGFEFTATTRADPALRDVPVIIVTSLATTKDREKGSAAGASAYIVKGEFDQKHFVRKVAELLGAAS</sequence>
<dbReference type="PROSITE" id="PS50109">
    <property type="entry name" value="HIS_KIN"/>
    <property type="match status" value="1"/>
</dbReference>
<dbReference type="SMART" id="SM00448">
    <property type="entry name" value="REC"/>
    <property type="match status" value="1"/>
</dbReference>
<dbReference type="InterPro" id="IPR011006">
    <property type="entry name" value="CheY-like_superfamily"/>
</dbReference>
<evidence type="ECO:0000313" key="14">
    <source>
        <dbReference type="Proteomes" id="UP000309215"/>
    </source>
</evidence>
<dbReference type="InterPro" id="IPR002545">
    <property type="entry name" value="CheW-lke_dom"/>
</dbReference>
<reference evidence="13 14" key="1">
    <citation type="submission" date="2019-04" db="EMBL/GenBank/DDBJ databases">
        <authorList>
            <person name="Li Y."/>
            <person name="Wang J."/>
        </authorList>
    </citation>
    <scope>NUCLEOTIDE SEQUENCE [LARGE SCALE GENOMIC DNA]</scope>
    <source>
        <strain evidence="13 14">DSM 14668</strain>
    </source>
</reference>
<evidence type="ECO:0000259" key="10">
    <source>
        <dbReference type="PROSITE" id="PS50110"/>
    </source>
</evidence>
<dbReference type="SUPFAM" id="SSF55874">
    <property type="entry name" value="ATPase domain of HSP90 chaperone/DNA topoisomerase II/histidine kinase"/>
    <property type="match status" value="1"/>
</dbReference>
<dbReference type="SMART" id="SM00387">
    <property type="entry name" value="HATPase_c"/>
    <property type="match status" value="1"/>
</dbReference>
<evidence type="ECO:0000259" key="9">
    <source>
        <dbReference type="PROSITE" id="PS50109"/>
    </source>
</evidence>
<dbReference type="AlphaFoldDB" id="A0A4U1IVR9"/>
<dbReference type="GO" id="GO:0006935">
    <property type="term" value="P:chemotaxis"/>
    <property type="evidence" value="ECO:0007669"/>
    <property type="project" value="InterPro"/>
</dbReference>
<dbReference type="InterPro" id="IPR005467">
    <property type="entry name" value="His_kinase_dom"/>
</dbReference>
<feature type="domain" description="HPt" evidence="12">
    <location>
        <begin position="1"/>
        <end position="101"/>
    </location>
</feature>
<dbReference type="Proteomes" id="UP000309215">
    <property type="component" value="Unassembled WGS sequence"/>
</dbReference>
<dbReference type="SMART" id="SM00073">
    <property type="entry name" value="HPT"/>
    <property type="match status" value="1"/>
</dbReference>
<dbReference type="PROSITE" id="PS50851">
    <property type="entry name" value="CHEW"/>
    <property type="match status" value="1"/>
</dbReference>
<dbReference type="Pfam" id="PF00072">
    <property type="entry name" value="Response_reg"/>
    <property type="match status" value="1"/>
</dbReference>
<dbReference type="InterPro" id="IPR036061">
    <property type="entry name" value="CheW-like_dom_sf"/>
</dbReference>
<dbReference type="EMBL" id="SSMQ01000067">
    <property type="protein sequence ID" value="TKC98522.1"/>
    <property type="molecule type" value="Genomic_DNA"/>
</dbReference>
<dbReference type="PROSITE" id="PS50894">
    <property type="entry name" value="HPT"/>
    <property type="match status" value="1"/>
</dbReference>
<keyword evidence="4" id="KW-0808">Transferase</keyword>
<evidence type="ECO:0000256" key="1">
    <source>
        <dbReference type="ARBA" id="ARBA00000085"/>
    </source>
</evidence>
<name>A0A4U1IVR9_9BACT</name>
<evidence type="ECO:0000256" key="8">
    <source>
        <dbReference type="SAM" id="MobiDB-lite"/>
    </source>
</evidence>
<dbReference type="InterPro" id="IPR036641">
    <property type="entry name" value="HPT_dom_sf"/>
</dbReference>
<dbReference type="OrthoDB" id="9803176at2"/>
<evidence type="ECO:0000259" key="11">
    <source>
        <dbReference type="PROSITE" id="PS50851"/>
    </source>
</evidence>
<dbReference type="SUPFAM" id="SSF50341">
    <property type="entry name" value="CheW-like"/>
    <property type="match status" value="1"/>
</dbReference>
<feature type="region of interest" description="Disordered" evidence="8">
    <location>
        <begin position="99"/>
        <end position="126"/>
    </location>
</feature>
<comment type="catalytic activity">
    <reaction evidence="1">
        <text>ATP + protein L-histidine = ADP + protein N-phospho-L-histidine.</text>
        <dbReference type="EC" id="2.7.13.3"/>
    </reaction>
</comment>
<evidence type="ECO:0000256" key="7">
    <source>
        <dbReference type="PROSITE-ProRule" id="PRU00169"/>
    </source>
</evidence>
<dbReference type="PANTHER" id="PTHR43395">
    <property type="entry name" value="SENSOR HISTIDINE KINASE CHEA"/>
    <property type="match status" value="1"/>
</dbReference>
<keyword evidence="5 13" id="KW-0418">Kinase</keyword>
<dbReference type="PRINTS" id="PR00344">
    <property type="entry name" value="BCTRLSENSOR"/>
</dbReference>
<feature type="modified residue" description="4-aspartylphosphate" evidence="7">
    <location>
        <position position="619"/>
    </location>
</feature>
<protein>
    <recommendedName>
        <fullName evidence="2">histidine kinase</fullName>
        <ecNumber evidence="2">2.7.13.3</ecNumber>
    </recommendedName>
</protein>
<dbReference type="InterPro" id="IPR003594">
    <property type="entry name" value="HATPase_dom"/>
</dbReference>
<evidence type="ECO:0000256" key="3">
    <source>
        <dbReference type="ARBA" id="ARBA00022553"/>
    </source>
</evidence>
<gene>
    <name evidence="13" type="ORF">E8A74_40915</name>
</gene>
<evidence type="ECO:0000256" key="6">
    <source>
        <dbReference type="PROSITE-ProRule" id="PRU00110"/>
    </source>
</evidence>
<evidence type="ECO:0000256" key="5">
    <source>
        <dbReference type="ARBA" id="ARBA00022777"/>
    </source>
</evidence>
<evidence type="ECO:0000256" key="2">
    <source>
        <dbReference type="ARBA" id="ARBA00012438"/>
    </source>
</evidence>
<feature type="domain" description="CheW-like" evidence="11">
    <location>
        <begin position="418"/>
        <end position="553"/>
    </location>
</feature>
<feature type="modified residue" description="Phosphohistidine" evidence="6">
    <location>
        <position position="44"/>
    </location>
</feature>
<dbReference type="Gene3D" id="1.20.120.160">
    <property type="entry name" value="HPT domain"/>
    <property type="match status" value="1"/>
</dbReference>
<dbReference type="Gene3D" id="2.30.30.40">
    <property type="entry name" value="SH3 Domains"/>
    <property type="match status" value="1"/>
</dbReference>
<feature type="domain" description="Histidine kinase" evidence="9">
    <location>
        <begin position="215"/>
        <end position="416"/>
    </location>
</feature>
<evidence type="ECO:0000256" key="4">
    <source>
        <dbReference type="ARBA" id="ARBA00022679"/>
    </source>
</evidence>
<dbReference type="Pfam" id="PF01627">
    <property type="entry name" value="Hpt"/>
    <property type="match status" value="1"/>
</dbReference>
<dbReference type="FunFam" id="3.30.565.10:FF:000016">
    <property type="entry name" value="Chemotaxis protein CheA, putative"/>
    <property type="match status" value="1"/>
</dbReference>
<proteinExistence type="predicted"/>
<accession>A0A4U1IVR9</accession>
<dbReference type="InterPro" id="IPR001789">
    <property type="entry name" value="Sig_transdc_resp-reg_receiver"/>
</dbReference>
<dbReference type="InterPro" id="IPR008207">
    <property type="entry name" value="Sig_transdc_His_kin_Hpt_dom"/>
</dbReference>
<dbReference type="CDD" id="cd00088">
    <property type="entry name" value="HPT"/>
    <property type="match status" value="1"/>
</dbReference>
<keyword evidence="14" id="KW-1185">Reference proteome</keyword>
<dbReference type="InterPro" id="IPR004358">
    <property type="entry name" value="Sig_transdc_His_kin-like_C"/>
</dbReference>
<dbReference type="PROSITE" id="PS50110">
    <property type="entry name" value="RESPONSE_REGULATORY"/>
    <property type="match status" value="1"/>
</dbReference>
<evidence type="ECO:0000313" key="13">
    <source>
        <dbReference type="EMBL" id="TKC98522.1"/>
    </source>
</evidence>
<dbReference type="Pfam" id="PF02518">
    <property type="entry name" value="HATPase_c"/>
    <property type="match status" value="1"/>
</dbReference>
<evidence type="ECO:0000259" key="12">
    <source>
        <dbReference type="PROSITE" id="PS50894"/>
    </source>
</evidence>
<dbReference type="SUPFAM" id="SSF52172">
    <property type="entry name" value="CheY-like"/>
    <property type="match status" value="1"/>
</dbReference>
<dbReference type="SMART" id="SM00260">
    <property type="entry name" value="CheW"/>
    <property type="match status" value="1"/>
</dbReference>
<comment type="caution">
    <text evidence="13">The sequence shown here is derived from an EMBL/GenBank/DDBJ whole genome shotgun (WGS) entry which is preliminary data.</text>
</comment>
<dbReference type="PANTHER" id="PTHR43395:SF1">
    <property type="entry name" value="CHEMOTAXIS PROTEIN CHEA"/>
    <property type="match status" value="1"/>
</dbReference>
<dbReference type="InterPro" id="IPR051315">
    <property type="entry name" value="Bact_Chemotaxis_CheA"/>
</dbReference>
<dbReference type="EC" id="2.7.13.3" evidence="2"/>
<feature type="domain" description="Response regulatory" evidence="10">
    <location>
        <begin position="570"/>
        <end position="686"/>
    </location>
</feature>
<dbReference type="Gene3D" id="3.30.565.10">
    <property type="entry name" value="Histidine kinase-like ATPase, C-terminal domain"/>
    <property type="match status" value="1"/>
</dbReference>
<dbReference type="Pfam" id="PF01584">
    <property type="entry name" value="CheW"/>
    <property type="match status" value="1"/>
</dbReference>
<keyword evidence="3 7" id="KW-0597">Phosphoprotein</keyword>
<dbReference type="Gene3D" id="3.40.50.2300">
    <property type="match status" value="1"/>
</dbReference>
<dbReference type="SUPFAM" id="SSF47226">
    <property type="entry name" value="Histidine-containing phosphotransfer domain, HPT domain"/>
    <property type="match status" value="1"/>
</dbReference>
<dbReference type="RefSeq" id="WP_136934561.1">
    <property type="nucleotide sequence ID" value="NZ_SSMQ01000067.1"/>
</dbReference>
<dbReference type="GO" id="GO:0000155">
    <property type="term" value="F:phosphorelay sensor kinase activity"/>
    <property type="evidence" value="ECO:0007669"/>
    <property type="project" value="UniProtKB-ARBA"/>
</dbReference>
<dbReference type="InterPro" id="IPR036890">
    <property type="entry name" value="HATPase_C_sf"/>
</dbReference>